<dbReference type="Proteomes" id="UP001595833">
    <property type="component" value="Unassembled WGS sequence"/>
</dbReference>
<organism evidence="1 2">
    <name type="scientific">Saccharothrix xinjiangensis</name>
    <dbReference type="NCBI Taxonomy" id="204798"/>
    <lineage>
        <taxon>Bacteria</taxon>
        <taxon>Bacillati</taxon>
        <taxon>Actinomycetota</taxon>
        <taxon>Actinomycetes</taxon>
        <taxon>Pseudonocardiales</taxon>
        <taxon>Pseudonocardiaceae</taxon>
        <taxon>Saccharothrix</taxon>
    </lineage>
</organism>
<reference evidence="2" key="1">
    <citation type="journal article" date="2019" name="Int. J. Syst. Evol. Microbiol.">
        <title>The Global Catalogue of Microorganisms (GCM) 10K type strain sequencing project: providing services to taxonomists for standard genome sequencing and annotation.</title>
        <authorList>
            <consortium name="The Broad Institute Genomics Platform"/>
            <consortium name="The Broad Institute Genome Sequencing Center for Infectious Disease"/>
            <person name="Wu L."/>
            <person name="Ma J."/>
        </authorList>
    </citation>
    <scope>NUCLEOTIDE SEQUENCE [LARGE SCALE GENOMIC DNA]</scope>
    <source>
        <strain evidence="2">KCTC 12848</strain>
    </source>
</reference>
<protein>
    <recommendedName>
        <fullName evidence="3">Excreted virulence factor EspC (Type VII ESX diderm)</fullName>
    </recommendedName>
</protein>
<evidence type="ECO:0008006" key="3">
    <source>
        <dbReference type="Google" id="ProtNLM"/>
    </source>
</evidence>
<evidence type="ECO:0000313" key="1">
    <source>
        <dbReference type="EMBL" id="MFC5056280.1"/>
    </source>
</evidence>
<dbReference type="EMBL" id="JBHSJB010000018">
    <property type="protein sequence ID" value="MFC5056280.1"/>
    <property type="molecule type" value="Genomic_DNA"/>
</dbReference>
<evidence type="ECO:0000313" key="2">
    <source>
        <dbReference type="Proteomes" id="UP001595833"/>
    </source>
</evidence>
<name>A0ABV9Y134_9PSEU</name>
<gene>
    <name evidence="1" type="ORF">ACFPFM_21285</name>
</gene>
<comment type="caution">
    <text evidence="1">The sequence shown here is derived from an EMBL/GenBank/DDBJ whole genome shotgun (WGS) entry which is preliminary data.</text>
</comment>
<sequence length="102" mass="10556">MSGFEVDVEGLRKAAAAAISAGEQAGRVELGSTPRDVPAALPGSESAAKAEPLAHAWTERLACWSTDVNRLGGNLSAAADRYEADEGAAEQDFTLLGWWPGG</sequence>
<dbReference type="RefSeq" id="WP_344040672.1">
    <property type="nucleotide sequence ID" value="NZ_BAAAKE010000024.1"/>
</dbReference>
<keyword evidence="2" id="KW-1185">Reference proteome</keyword>
<accession>A0ABV9Y134</accession>
<proteinExistence type="predicted"/>